<reference evidence="3" key="1">
    <citation type="journal article" date="2019" name="PLoS Negl. Trop. Dis.">
        <title>Revisiting the worldwide diversity of Leptospira species in the environment.</title>
        <authorList>
            <person name="Vincent A.T."/>
            <person name="Schiettekatte O."/>
            <person name="Bourhy P."/>
            <person name="Veyrier F.J."/>
            <person name="Picardeau M."/>
        </authorList>
    </citation>
    <scope>NUCLEOTIDE SEQUENCE [LARGE SCALE GENOMIC DNA]</scope>
    <source>
        <strain evidence="3">SCS5</strain>
    </source>
</reference>
<dbReference type="Pfam" id="PF13519">
    <property type="entry name" value="VWA_2"/>
    <property type="match status" value="1"/>
</dbReference>
<feature type="transmembrane region" description="Helical" evidence="1">
    <location>
        <begin position="12"/>
        <end position="30"/>
    </location>
</feature>
<dbReference type="OrthoDB" id="9783818at2"/>
<dbReference type="Proteomes" id="UP000297855">
    <property type="component" value="Unassembled WGS sequence"/>
</dbReference>
<proteinExistence type="predicted"/>
<sequence length="377" mass="41584">MRKIQIFPLRHSYRFSWTGIFLFVAYSYALTAPMLASDLFPGTTDSEESAKLFVLDASGSMNEYLGIYQKIHLAKKHVKHYVDSLSERAAVGLIAYGNRLPGCQSSRLYQPFEDDKSKFRNKLYGLTPSGATPLAESIRVAGTYLAGKKRPVELILVTDGIESCYGDPEKELKILQSKGIDFRMNIIGLGLKPEERAAMQSLAKVGKGSYFNVDGDGDFQSAVEKLLHKETISNMPATYASGSTRTSSPIRILNWERTKVDENKNAYTVAFEFDHPGLKDRCITMNLKSTASDSLKPAQLGKLRPENPEKVSKLETVCPNQSTGRGKFSFEARNGSAASAVLELWDMSGIPQVVGISQEVQIGKDFTEGSGPDHSEK</sequence>
<dbReference type="AlphaFoldDB" id="A0A4V6QKW1"/>
<dbReference type="Gene3D" id="3.40.50.410">
    <property type="entry name" value="von Willebrand factor, type A domain"/>
    <property type="match status" value="1"/>
</dbReference>
<evidence type="ECO:0000256" key="1">
    <source>
        <dbReference type="SAM" id="Phobius"/>
    </source>
</evidence>
<keyword evidence="1" id="KW-1133">Transmembrane helix</keyword>
<organism evidence="3 4">
    <name type="scientific">Leptospira fluminis</name>
    <dbReference type="NCBI Taxonomy" id="2484979"/>
    <lineage>
        <taxon>Bacteria</taxon>
        <taxon>Pseudomonadati</taxon>
        <taxon>Spirochaetota</taxon>
        <taxon>Spirochaetia</taxon>
        <taxon>Leptospirales</taxon>
        <taxon>Leptospiraceae</taxon>
        <taxon>Leptospira</taxon>
    </lineage>
</organism>
<evidence type="ECO:0000313" key="3">
    <source>
        <dbReference type="EMBL" id="TGK21289.1"/>
    </source>
</evidence>
<protein>
    <submittedName>
        <fullName evidence="3">VWA domain-containing protein</fullName>
    </submittedName>
</protein>
<dbReference type="PROSITE" id="PS50234">
    <property type="entry name" value="VWFA"/>
    <property type="match status" value="1"/>
</dbReference>
<evidence type="ECO:0000313" key="4">
    <source>
        <dbReference type="Proteomes" id="UP000297855"/>
    </source>
</evidence>
<dbReference type="InterPro" id="IPR036465">
    <property type="entry name" value="vWFA_dom_sf"/>
</dbReference>
<keyword evidence="1" id="KW-0812">Transmembrane</keyword>
<comment type="caution">
    <text evidence="3">The sequence shown here is derived from an EMBL/GenBank/DDBJ whole genome shotgun (WGS) entry which is preliminary data.</text>
</comment>
<keyword evidence="4" id="KW-1185">Reference proteome</keyword>
<gene>
    <name evidence="3" type="ORF">EHO61_03990</name>
</gene>
<dbReference type="InterPro" id="IPR002035">
    <property type="entry name" value="VWF_A"/>
</dbReference>
<dbReference type="EMBL" id="RQEV01000003">
    <property type="protein sequence ID" value="TGK21289.1"/>
    <property type="molecule type" value="Genomic_DNA"/>
</dbReference>
<name>A0A4V6QKW1_9LEPT</name>
<keyword evidence="1" id="KW-0472">Membrane</keyword>
<accession>A0A4V6QKW1</accession>
<evidence type="ECO:0000259" key="2">
    <source>
        <dbReference type="PROSITE" id="PS50234"/>
    </source>
</evidence>
<feature type="domain" description="VWFA" evidence="2">
    <location>
        <begin position="50"/>
        <end position="226"/>
    </location>
</feature>
<dbReference type="SMART" id="SM00327">
    <property type="entry name" value="VWA"/>
    <property type="match status" value="1"/>
</dbReference>
<dbReference type="SUPFAM" id="SSF53300">
    <property type="entry name" value="vWA-like"/>
    <property type="match status" value="1"/>
</dbReference>